<evidence type="ECO:0000256" key="5">
    <source>
        <dbReference type="PROSITE-ProRule" id="PRU00134"/>
    </source>
</evidence>
<dbReference type="PANTHER" id="PTHR11102:SF160">
    <property type="entry name" value="ERAD-ASSOCIATED E3 UBIQUITIN-PROTEIN LIGASE COMPONENT HRD3"/>
    <property type="match status" value="1"/>
</dbReference>
<reference evidence="8 9" key="1">
    <citation type="journal article" date="2018" name="New Phytol.">
        <title>Phylogenomics of Endogonaceae and evolution of mycorrhizas within Mucoromycota.</title>
        <authorList>
            <person name="Chang Y."/>
            <person name="Desiro A."/>
            <person name="Na H."/>
            <person name="Sandor L."/>
            <person name="Lipzen A."/>
            <person name="Clum A."/>
            <person name="Barry K."/>
            <person name="Grigoriev I.V."/>
            <person name="Martin F.M."/>
            <person name="Stajich J.E."/>
            <person name="Smith M.E."/>
            <person name="Bonito G."/>
            <person name="Spatafora J.W."/>
        </authorList>
    </citation>
    <scope>NUCLEOTIDE SEQUENCE [LARGE SCALE GENOMIC DNA]</scope>
    <source>
        <strain evidence="8 9">AD002</strain>
    </source>
</reference>
<dbReference type="PANTHER" id="PTHR11102">
    <property type="entry name" value="SEL-1-LIKE PROTEIN"/>
    <property type="match status" value="1"/>
</dbReference>
<keyword evidence="1" id="KW-0479">Metal-binding</keyword>
<gene>
    <name evidence="8" type="ORF">BC938DRAFT_479456</name>
</gene>
<dbReference type="PROSITE" id="PS50865">
    <property type="entry name" value="ZF_MYND_2"/>
    <property type="match status" value="1"/>
</dbReference>
<evidence type="ECO:0000256" key="4">
    <source>
        <dbReference type="ARBA" id="ARBA00038101"/>
    </source>
</evidence>
<dbReference type="EMBL" id="RBNJ01000393">
    <property type="protein sequence ID" value="RUS34627.1"/>
    <property type="molecule type" value="Genomic_DNA"/>
</dbReference>
<feature type="region of interest" description="Disordered" evidence="6">
    <location>
        <begin position="1"/>
        <end position="22"/>
    </location>
</feature>
<dbReference type="GO" id="GO:0008270">
    <property type="term" value="F:zinc ion binding"/>
    <property type="evidence" value="ECO:0007669"/>
    <property type="project" value="UniProtKB-KW"/>
</dbReference>
<evidence type="ECO:0000256" key="1">
    <source>
        <dbReference type="ARBA" id="ARBA00022723"/>
    </source>
</evidence>
<dbReference type="SUPFAM" id="SSF81901">
    <property type="entry name" value="HCP-like"/>
    <property type="match status" value="1"/>
</dbReference>
<feature type="domain" description="MYND-type" evidence="7">
    <location>
        <begin position="447"/>
        <end position="489"/>
    </location>
</feature>
<dbReference type="Gene3D" id="6.10.140.2220">
    <property type="match status" value="1"/>
</dbReference>
<keyword evidence="2 5" id="KW-0863">Zinc-finger</keyword>
<comment type="similarity">
    <text evidence="4">Belongs to the sel-1 family.</text>
</comment>
<proteinExistence type="inferred from homology"/>
<dbReference type="InterPro" id="IPR006597">
    <property type="entry name" value="Sel1-like"/>
</dbReference>
<keyword evidence="3" id="KW-0862">Zinc</keyword>
<evidence type="ECO:0000256" key="6">
    <source>
        <dbReference type="SAM" id="MobiDB-lite"/>
    </source>
</evidence>
<evidence type="ECO:0000313" key="9">
    <source>
        <dbReference type="Proteomes" id="UP000274822"/>
    </source>
</evidence>
<dbReference type="Gene3D" id="1.25.40.10">
    <property type="entry name" value="Tetratricopeptide repeat domain"/>
    <property type="match status" value="1"/>
</dbReference>
<evidence type="ECO:0000313" key="8">
    <source>
        <dbReference type="EMBL" id="RUS34627.1"/>
    </source>
</evidence>
<accession>A0A433QY55</accession>
<feature type="compositionally biased region" description="Basic residues" evidence="6">
    <location>
        <begin position="1"/>
        <end position="20"/>
    </location>
</feature>
<evidence type="ECO:0000256" key="3">
    <source>
        <dbReference type="ARBA" id="ARBA00022833"/>
    </source>
</evidence>
<sequence length="498" mass="55064">MPKKNKNKQHHQHHNHPHHYHDHEHAIMPVDDAAAPIAIEPFLGLTLPQCELLLALYNELNPNFASAVPTVFPMAAAQMAEASEKRNTIGKKLERAPAVYLREYEMLVAVQSEAISRLRACDMDVELVVAELTLDENATTKDLLMASLLYGRVRDSQAREGANLSPLASPNFENAKKFYERALNEHGFSMAAAQLGSFYVQEDKHAAGANCPGLDPKKVAFDWYKVAAEMGNPMAQHKVAYFLDTGYGYDKNIPEAVVWYEKAYDQGFPDSAHNLAILYQEGSPDLPTDIKRALSYFRQAVAWDYAASANSLGRYHLLVNSQPDLAEPAGLDVDQCRETGLGYLGTAGTLGDADALCLLGIVYASRDYDVYDLDKSQSYLELALIHGDQQAYTYLVRVLRGKLEMRTTEIVSKMEQLDVKGGSELSDALVAGPGELRAAALGLASCDNGCGRVEKVKGQFKKCANCKLRIYCSRECQKADWKGRHKAECANIWGLEPT</sequence>
<dbReference type="Pfam" id="PF08238">
    <property type="entry name" value="Sel1"/>
    <property type="match status" value="3"/>
</dbReference>
<name>A0A433QY55_9FUNG</name>
<comment type="caution">
    <text evidence="8">The sequence shown here is derived from an EMBL/GenBank/DDBJ whole genome shotgun (WGS) entry which is preliminary data.</text>
</comment>
<dbReference type="InterPro" id="IPR011990">
    <property type="entry name" value="TPR-like_helical_dom_sf"/>
</dbReference>
<dbReference type="InterPro" id="IPR050767">
    <property type="entry name" value="Sel1_AlgK"/>
</dbReference>
<evidence type="ECO:0000256" key="2">
    <source>
        <dbReference type="ARBA" id="ARBA00022771"/>
    </source>
</evidence>
<dbReference type="SMART" id="SM00671">
    <property type="entry name" value="SEL1"/>
    <property type="match status" value="4"/>
</dbReference>
<dbReference type="InterPro" id="IPR002893">
    <property type="entry name" value="Znf_MYND"/>
</dbReference>
<protein>
    <recommendedName>
        <fullName evidence="7">MYND-type domain-containing protein</fullName>
    </recommendedName>
</protein>
<dbReference type="Pfam" id="PF01753">
    <property type="entry name" value="zf-MYND"/>
    <property type="match status" value="1"/>
</dbReference>
<evidence type="ECO:0000259" key="7">
    <source>
        <dbReference type="PROSITE" id="PS50865"/>
    </source>
</evidence>
<dbReference type="AlphaFoldDB" id="A0A433QY55"/>
<organism evidence="8 9">
    <name type="scientific">Jimgerdemannia flammicorona</name>
    <dbReference type="NCBI Taxonomy" id="994334"/>
    <lineage>
        <taxon>Eukaryota</taxon>
        <taxon>Fungi</taxon>
        <taxon>Fungi incertae sedis</taxon>
        <taxon>Mucoromycota</taxon>
        <taxon>Mucoromycotina</taxon>
        <taxon>Endogonomycetes</taxon>
        <taxon>Endogonales</taxon>
        <taxon>Endogonaceae</taxon>
        <taxon>Jimgerdemannia</taxon>
    </lineage>
</organism>
<dbReference type="Proteomes" id="UP000274822">
    <property type="component" value="Unassembled WGS sequence"/>
</dbReference>
<dbReference type="SUPFAM" id="SSF144232">
    <property type="entry name" value="HIT/MYND zinc finger-like"/>
    <property type="match status" value="1"/>
</dbReference>
<keyword evidence="9" id="KW-1185">Reference proteome</keyword>